<dbReference type="AlphaFoldDB" id="A0A368LHD6"/>
<organism evidence="2 3">
    <name type="scientific">Vibrio casei</name>
    <dbReference type="NCBI Taxonomy" id="673372"/>
    <lineage>
        <taxon>Bacteria</taxon>
        <taxon>Pseudomonadati</taxon>
        <taxon>Pseudomonadota</taxon>
        <taxon>Gammaproteobacteria</taxon>
        <taxon>Vibrionales</taxon>
        <taxon>Vibrionaceae</taxon>
        <taxon>Vibrio</taxon>
    </lineage>
</organism>
<evidence type="ECO:0000259" key="1">
    <source>
        <dbReference type="Pfam" id="PF18894"/>
    </source>
</evidence>
<dbReference type="EMBL" id="QPGL01000002">
    <property type="protein sequence ID" value="RCS70162.1"/>
    <property type="molecule type" value="Genomic_DNA"/>
</dbReference>
<evidence type="ECO:0000313" key="2">
    <source>
        <dbReference type="EMBL" id="RCS70162.1"/>
    </source>
</evidence>
<sequence length="203" mass="23185">MRPLPPKSMMEEFHVYTRIEPANDVYDWVNSQVLDRDGELYNQDHSHLLDADIKFMWASSSFEKKGRVVLGQCEEVAFRVGGWQKARLEQQMVEWFGRVPQFIITLSADYCSICTDLEFCALVEHELYHIAQKLDEFGSPKFTQDGLPKLGVRSHDVEEFFGVVRRYGATEEVKELISIAKEAPEVGSLSIARSCGTCIMKLA</sequence>
<dbReference type="GeneID" id="303189624"/>
<reference evidence="2 3" key="1">
    <citation type="journal article" date="2017" name="Elife">
        <title>Extensive horizontal gene transfer in cheese-associated bacteria.</title>
        <authorList>
            <person name="Bonham K.S."/>
            <person name="Wolfe B.E."/>
            <person name="Dutton R.J."/>
        </authorList>
    </citation>
    <scope>NUCLEOTIDE SEQUENCE [LARGE SCALE GENOMIC DNA]</scope>
    <source>
        <strain evidence="2 3">JB196</strain>
    </source>
</reference>
<dbReference type="RefSeq" id="WP_086959690.1">
    <property type="nucleotide sequence ID" value="NZ_FUKS01000013.1"/>
</dbReference>
<name>A0A368LHD6_9VIBR</name>
<dbReference type="InterPro" id="IPR043998">
    <property type="entry name" value="Put_Metallopep"/>
</dbReference>
<comment type="caution">
    <text evidence="2">The sequence shown here is derived from an EMBL/GenBank/DDBJ whole genome shotgun (WGS) entry which is preliminary data.</text>
</comment>
<accession>A0A368LHD6</accession>
<keyword evidence="3" id="KW-1185">Reference proteome</keyword>
<dbReference type="Proteomes" id="UP000252479">
    <property type="component" value="Unassembled WGS sequence"/>
</dbReference>
<protein>
    <recommendedName>
        <fullName evidence="1">Putative phage metallopeptidase domain-containing protein</fullName>
    </recommendedName>
</protein>
<evidence type="ECO:0000313" key="3">
    <source>
        <dbReference type="Proteomes" id="UP000252479"/>
    </source>
</evidence>
<gene>
    <name evidence="2" type="ORF">CIK83_11905</name>
</gene>
<proteinExistence type="predicted"/>
<feature type="domain" description="Putative phage metallopeptidase" evidence="1">
    <location>
        <begin position="27"/>
        <end position="178"/>
    </location>
</feature>
<dbReference type="Pfam" id="PF18894">
    <property type="entry name" value="PhageMetallopep"/>
    <property type="match status" value="1"/>
</dbReference>